<keyword evidence="4 5" id="KW-0472">Membrane</keyword>
<dbReference type="HAMAP" id="MF_01600">
    <property type="entry name" value="UPF0182"/>
    <property type="match status" value="1"/>
</dbReference>
<dbReference type="Pfam" id="PF03699">
    <property type="entry name" value="UPF0182"/>
    <property type="match status" value="2"/>
</dbReference>
<dbReference type="EMBL" id="JANUCP010000001">
    <property type="protein sequence ID" value="MCS3918077.1"/>
    <property type="molecule type" value="Genomic_DNA"/>
</dbReference>
<keyword evidence="3 5" id="KW-1133">Transmembrane helix</keyword>
<dbReference type="RefSeq" id="WP_259093377.1">
    <property type="nucleotide sequence ID" value="NZ_CP130454.1"/>
</dbReference>
<keyword evidence="2 5" id="KW-0812">Transmembrane</keyword>
<feature type="region of interest" description="Disordered" evidence="6">
    <location>
        <begin position="918"/>
        <end position="942"/>
    </location>
</feature>
<gene>
    <name evidence="7" type="ORF">M2350_000474</name>
</gene>
<evidence type="ECO:0000256" key="4">
    <source>
        <dbReference type="ARBA" id="ARBA00023136"/>
    </source>
</evidence>
<dbReference type="PANTHER" id="PTHR39344:SF1">
    <property type="entry name" value="UPF0182 PROTEIN SLL1060"/>
    <property type="match status" value="1"/>
</dbReference>
<name>A0ABT2EJF3_9BACT</name>
<evidence type="ECO:0000256" key="2">
    <source>
        <dbReference type="ARBA" id="ARBA00022692"/>
    </source>
</evidence>
<reference evidence="7 8" key="1">
    <citation type="submission" date="2022-08" db="EMBL/GenBank/DDBJ databases">
        <title>Bacterial and archaeal communities from various locations to study Microbial Dark Matter (Phase II).</title>
        <authorList>
            <person name="Stepanauskas R."/>
        </authorList>
    </citation>
    <scope>NUCLEOTIDE SEQUENCE [LARGE SCALE GENOMIC DNA]</scope>
    <source>
        <strain evidence="7 8">PD1</strain>
    </source>
</reference>
<feature type="region of interest" description="Disordered" evidence="6">
    <location>
        <begin position="477"/>
        <end position="524"/>
    </location>
</feature>
<evidence type="ECO:0000313" key="7">
    <source>
        <dbReference type="EMBL" id="MCS3918077.1"/>
    </source>
</evidence>
<feature type="transmembrane region" description="Helical" evidence="5">
    <location>
        <begin position="103"/>
        <end position="126"/>
    </location>
</feature>
<feature type="transmembrane region" description="Helical" evidence="5">
    <location>
        <begin position="196"/>
        <end position="218"/>
    </location>
</feature>
<feature type="compositionally biased region" description="Low complexity" evidence="6">
    <location>
        <begin position="478"/>
        <end position="507"/>
    </location>
</feature>
<comment type="caution">
    <text evidence="7">The sequence shown here is derived from an EMBL/GenBank/DDBJ whole genome shotgun (WGS) entry which is preliminary data.</text>
</comment>
<feature type="transmembrane region" description="Helical" evidence="5">
    <location>
        <begin position="146"/>
        <end position="176"/>
    </location>
</feature>
<feature type="transmembrane region" description="Helical" evidence="5">
    <location>
        <begin position="245"/>
        <end position="262"/>
    </location>
</feature>
<evidence type="ECO:0000256" key="1">
    <source>
        <dbReference type="ARBA" id="ARBA00022475"/>
    </source>
</evidence>
<evidence type="ECO:0000313" key="8">
    <source>
        <dbReference type="Proteomes" id="UP001204798"/>
    </source>
</evidence>
<comment type="similarity">
    <text evidence="5">Belongs to the UPF0182 family.</text>
</comment>
<evidence type="ECO:0000256" key="6">
    <source>
        <dbReference type="SAM" id="MobiDB-lite"/>
    </source>
</evidence>
<feature type="transmembrane region" description="Helical" evidence="5">
    <location>
        <begin position="274"/>
        <end position="298"/>
    </location>
</feature>
<proteinExistence type="inferred from homology"/>
<evidence type="ECO:0000256" key="3">
    <source>
        <dbReference type="ARBA" id="ARBA00022989"/>
    </source>
</evidence>
<keyword evidence="1 5" id="KW-1003">Cell membrane</keyword>
<comment type="subcellular location">
    <subcellularLocation>
        <location evidence="5">Cell membrane</location>
        <topology evidence="5">Multi-pass membrane protein</topology>
    </subcellularLocation>
</comment>
<keyword evidence="8" id="KW-1185">Reference proteome</keyword>
<evidence type="ECO:0000256" key="5">
    <source>
        <dbReference type="HAMAP-Rule" id="MF_01600"/>
    </source>
</evidence>
<feature type="transmembrane region" description="Helical" evidence="5">
    <location>
        <begin position="48"/>
        <end position="71"/>
    </location>
</feature>
<accession>A0ABT2EJF3</accession>
<dbReference type="PANTHER" id="PTHR39344">
    <property type="entry name" value="UPF0182 PROTEIN SLL1060"/>
    <property type="match status" value="1"/>
</dbReference>
<dbReference type="InterPro" id="IPR005372">
    <property type="entry name" value="UPF0182"/>
</dbReference>
<protein>
    <recommendedName>
        <fullName evidence="5">UPF0182 protein M2350_000474</fullName>
    </recommendedName>
</protein>
<sequence>MERTNLWLWRLVIGVTVFFVVVKLLGVWAEGLWFVSEGYGDVFVRRLFWQIVMFVAGFTVFFTLVYIPYLLARKAAEKVPTPLRERLFGDTEKMAIDLALDKWALGVCLFIATIAGLIASSRWIYLMHFLYATPFNRTDPIFKHDLGFYIFTLPFLRFWVTFVLVGLMLGLIGMVLRLRYDELLRFEESGMEAPVFAAKPLLAVTAAFLFVLALSQYLGRYSILFSGRGVLFGAGFADVYGTRPAFWLLMLVSLGGALLCLSEMRKGNLKRLRFIFLALFVTWLVGRLLFPAAIQAFVVKPNERERERPFLVYNIAFTRYAYNLDKVRIRYHPGEPMPSVSELKFHRTALANIRLWDIDQLLDAFSQLQSLHLQYGFSAVDYDRYYIGGRLRQVAIAPRELFLPNQIATWVNRHLHYTHGYGIVMSLVTEFTGEGSPSFIIKDIPPQVAEIFPYRIRRPEIYFGEFVLPEERRRRQPFVRGRQQQQQPAQPQTSPTPTGQGTQTQGNQPPPLPTPEDQQPQTAQASQYTIADFVLVRTRAPEFDYPLRGEIGRETGDEGLGGWKETRYEADAGVPIGSWWRRLLFAARFMDLGLLLNTDITSESRLLMYRRILERVNAVAPFLLIDRDPYPVVTSDGRIVWIVDTFTATTNFPYSTPISPQIRVNYLRNAVKVTVDAYTGEMRFYAFDSQDPMLKTYMKAFPSLFRNRGEMPPDIKAHIRYPQSLFAVQATMMCLYHMTNPDQFYLKEDAWEIAQEQSGVEGKPVPIRPYYTVIRSPDDGRDRFMLLIPFTPYGKPDKNMVAWMAAHCDYDRYGDLFVYKFPPGKLVDGPQQIEARINADAQISQYFSLWNQQGSRVIRGSLLILPVGNSLLYVEPVYLQAEQTPLPEIKRVIVSAGKRVVMGEDLWDALTQLFQTPIRDGTPFPSPQPPAPNLQSHPSPFVPRPETIMELLKHLQDAKQARERGDWLRFGEALNKALEQAEKLQQSLGSER</sequence>
<organism evidence="7 8">
    <name type="scientific">Candidatus Fervidibacter sacchari</name>
    <dbReference type="NCBI Taxonomy" id="1448929"/>
    <lineage>
        <taxon>Bacteria</taxon>
        <taxon>Candidatus Fervidibacterota</taxon>
        <taxon>Candidatus Fervidibacter</taxon>
    </lineage>
</organism>
<dbReference type="Proteomes" id="UP001204798">
    <property type="component" value="Unassembled WGS sequence"/>
</dbReference>
<feature type="transmembrane region" description="Helical" evidence="5">
    <location>
        <begin position="7"/>
        <end position="28"/>
    </location>
</feature>